<gene>
    <name evidence="4" type="ORF">J2S63_001983</name>
</gene>
<sequence>MLRSISIQLMWTDRPHAERVEAAAAAGFDLVDLWDRRDSDLDGVAETARRHGVGVNGFFGNRDHSLCDPDDVDAAIAEIAENLDAAVRAGARQLHLFSNAIRPGGVVAPLPELDRAELISTGVRALRTVAPRAAEAGVQLVLEHLNTVFLPGYLWDEVAVTTEVAQAVDHPSVGVVFDVFHQQLVRGRLTDNLVACLPWLVRVDIAQVPDRAEPGLGEVDLGFLRDVLARHGWDGTMTFEIVPSDGDPATAVKDIDRLFPKVSA</sequence>
<comment type="similarity">
    <text evidence="2">Belongs to the hyi family.</text>
</comment>
<dbReference type="InterPro" id="IPR050417">
    <property type="entry name" value="Sugar_Epim/Isomerase"/>
</dbReference>
<accession>A0ABU2BUW8</accession>
<dbReference type="InterPro" id="IPR013022">
    <property type="entry name" value="Xyl_isomerase-like_TIM-brl"/>
</dbReference>
<dbReference type="EC" id="5.3.1.22" evidence="4"/>
<dbReference type="PANTHER" id="PTHR43489">
    <property type="entry name" value="ISOMERASE"/>
    <property type="match status" value="1"/>
</dbReference>
<reference evidence="4 5" key="1">
    <citation type="submission" date="2023-07" db="EMBL/GenBank/DDBJ databases">
        <title>Sequencing the genomes of 1000 actinobacteria strains.</title>
        <authorList>
            <person name="Klenk H.-P."/>
        </authorList>
    </citation>
    <scope>NUCLEOTIDE SEQUENCE [LARGE SCALE GENOMIC DNA]</scope>
    <source>
        <strain evidence="4 5">DSM 19426</strain>
    </source>
</reference>
<dbReference type="PANTHER" id="PTHR43489:SF6">
    <property type="entry name" value="HYDROXYPYRUVATE ISOMERASE-RELATED"/>
    <property type="match status" value="1"/>
</dbReference>
<keyword evidence="1 2" id="KW-0413">Isomerase</keyword>
<evidence type="ECO:0000313" key="4">
    <source>
        <dbReference type="EMBL" id="MDR7362430.1"/>
    </source>
</evidence>
<organism evidence="4 5">
    <name type="scientific">Nocardioides marmoribigeumensis</name>
    <dbReference type="NCBI Taxonomy" id="433649"/>
    <lineage>
        <taxon>Bacteria</taxon>
        <taxon>Bacillati</taxon>
        <taxon>Actinomycetota</taxon>
        <taxon>Actinomycetes</taxon>
        <taxon>Propionibacteriales</taxon>
        <taxon>Nocardioidaceae</taxon>
        <taxon>Nocardioides</taxon>
    </lineage>
</organism>
<evidence type="ECO:0000313" key="5">
    <source>
        <dbReference type="Proteomes" id="UP001183648"/>
    </source>
</evidence>
<dbReference type="Pfam" id="PF01261">
    <property type="entry name" value="AP_endonuc_2"/>
    <property type="match status" value="1"/>
</dbReference>
<evidence type="ECO:0000256" key="1">
    <source>
        <dbReference type="ARBA" id="ARBA00023235"/>
    </source>
</evidence>
<dbReference type="InterPro" id="IPR036237">
    <property type="entry name" value="Xyl_isomerase-like_sf"/>
</dbReference>
<evidence type="ECO:0000256" key="2">
    <source>
        <dbReference type="PIRNR" id="PIRNR006241"/>
    </source>
</evidence>
<evidence type="ECO:0000259" key="3">
    <source>
        <dbReference type="Pfam" id="PF01261"/>
    </source>
</evidence>
<proteinExistence type="inferred from homology"/>
<keyword evidence="5" id="KW-1185">Reference proteome</keyword>
<dbReference type="SUPFAM" id="SSF51658">
    <property type="entry name" value="Xylose isomerase-like"/>
    <property type="match status" value="1"/>
</dbReference>
<protein>
    <submittedName>
        <fullName evidence="4">Hydroxypyruvate isomerase</fullName>
        <ecNumber evidence="4">5.3.1.22</ecNumber>
    </submittedName>
</protein>
<dbReference type="Gene3D" id="3.20.20.150">
    <property type="entry name" value="Divalent-metal-dependent TIM barrel enzymes"/>
    <property type="match status" value="1"/>
</dbReference>
<dbReference type="EMBL" id="JAVDYG010000001">
    <property type="protein sequence ID" value="MDR7362430.1"/>
    <property type="molecule type" value="Genomic_DNA"/>
</dbReference>
<dbReference type="RefSeq" id="WP_310301746.1">
    <property type="nucleotide sequence ID" value="NZ_BAAAPS010000008.1"/>
</dbReference>
<name>A0ABU2BUW8_9ACTN</name>
<comment type="caution">
    <text evidence="4">The sequence shown here is derived from an EMBL/GenBank/DDBJ whole genome shotgun (WGS) entry which is preliminary data.</text>
</comment>
<dbReference type="GO" id="GO:0008903">
    <property type="term" value="F:hydroxypyruvate isomerase activity"/>
    <property type="evidence" value="ECO:0007669"/>
    <property type="project" value="UniProtKB-EC"/>
</dbReference>
<dbReference type="InterPro" id="IPR026040">
    <property type="entry name" value="HyI-like"/>
</dbReference>
<feature type="domain" description="Xylose isomerase-like TIM barrel" evidence="3">
    <location>
        <begin position="20"/>
        <end position="255"/>
    </location>
</feature>
<dbReference type="Proteomes" id="UP001183648">
    <property type="component" value="Unassembled WGS sequence"/>
</dbReference>
<dbReference type="PIRSF" id="PIRSF006241">
    <property type="entry name" value="HyI"/>
    <property type="match status" value="1"/>
</dbReference>